<protein>
    <submittedName>
        <fullName evidence="2">Uncharacterized protein</fullName>
    </submittedName>
</protein>
<reference evidence="2 3" key="1">
    <citation type="submission" date="2021-11" db="EMBL/GenBank/DDBJ databases">
        <title>Draft genome sequence of Actinomycetospora sp. SF1 isolated from the rhizosphere soil.</title>
        <authorList>
            <person name="Duangmal K."/>
            <person name="Chantavorakit T."/>
        </authorList>
    </citation>
    <scope>NUCLEOTIDE SEQUENCE [LARGE SCALE GENOMIC DNA]</scope>
    <source>
        <strain evidence="2 3">TBRC 5722</strain>
    </source>
</reference>
<dbReference type="RefSeq" id="WP_230731765.1">
    <property type="nucleotide sequence ID" value="NZ_JAJNDB010000001.1"/>
</dbReference>
<organism evidence="2 3">
    <name type="scientific">Actinomycetospora endophytica</name>
    <dbReference type="NCBI Taxonomy" id="2291215"/>
    <lineage>
        <taxon>Bacteria</taxon>
        <taxon>Bacillati</taxon>
        <taxon>Actinomycetota</taxon>
        <taxon>Actinomycetes</taxon>
        <taxon>Pseudonocardiales</taxon>
        <taxon>Pseudonocardiaceae</taxon>
        <taxon>Actinomycetospora</taxon>
    </lineage>
</organism>
<keyword evidence="3" id="KW-1185">Reference proteome</keyword>
<evidence type="ECO:0000313" key="2">
    <source>
        <dbReference type="EMBL" id="MCD2193527.1"/>
    </source>
</evidence>
<dbReference type="EMBL" id="JAJNDB010000001">
    <property type="protein sequence ID" value="MCD2193527.1"/>
    <property type="molecule type" value="Genomic_DNA"/>
</dbReference>
<gene>
    <name evidence="2" type="ORF">LQ327_09040</name>
</gene>
<proteinExistence type="predicted"/>
<feature type="region of interest" description="Disordered" evidence="1">
    <location>
        <begin position="1"/>
        <end position="29"/>
    </location>
</feature>
<accession>A0ABS8P5J3</accession>
<dbReference type="Proteomes" id="UP001199469">
    <property type="component" value="Unassembled WGS sequence"/>
</dbReference>
<evidence type="ECO:0000256" key="1">
    <source>
        <dbReference type="SAM" id="MobiDB-lite"/>
    </source>
</evidence>
<comment type="caution">
    <text evidence="2">The sequence shown here is derived from an EMBL/GenBank/DDBJ whole genome shotgun (WGS) entry which is preliminary data.</text>
</comment>
<name>A0ABS8P5J3_9PSEU</name>
<sequence length="96" mass="10027">MTDPSVAALHRGLLGPSHTKPQSPQFPNPVPITVLDGGSPEGVRFTVDGLDSSWAFGPAPFPRPVQGQVPPGGTKGVAVFAPNSETAWIVALFDWP</sequence>
<evidence type="ECO:0000313" key="3">
    <source>
        <dbReference type="Proteomes" id="UP001199469"/>
    </source>
</evidence>